<feature type="region of interest" description="Disordered" evidence="1">
    <location>
        <begin position="1246"/>
        <end position="1297"/>
    </location>
</feature>
<feature type="compositionally biased region" description="Basic and acidic residues" evidence="1">
    <location>
        <begin position="769"/>
        <end position="802"/>
    </location>
</feature>
<feature type="compositionally biased region" description="Polar residues" evidence="1">
    <location>
        <begin position="168"/>
        <end position="177"/>
    </location>
</feature>
<sequence length="1297" mass="139676">MEHEATVPVQKLVQEIESKQNATSEPVPTAKQTEERVVISEVISQNVGKEGKPNNTDTCSTRGEQKRSGISSGKPLSVLTSITSQAAESGLLLNLPDTAKNDRQRLVKSDFVYLTTDNVKDVEKTEKDGSSVKFTLPTSPTFGPKVISDVSTARSPTFRDVLQELIQQHAQRKSAASSHEGAPRKNIQEKTPPQLSGSTSATAESATCPSLARKNFPLKGPVKTSSFLLNPQGVTSNSTPAMSPRFYTRRIEGSEMLCSAVQITTNAVVNEECANKTLGYGGKLSLEIKNRASPGSLNFPTTAAEESRPQLVKSFLLHTVGDDGKQDQKRAAAMQQVRHRRSSDSFVTNVDKKPSIVYASGDSFSGSVETPSDESKLEGYVSPNSPRNNGPGQAISLSQELQTTQAVVNHGLERMFMFSRIENNWSLTSPKAILGSMDIESSETSLGGLRATFKQSAGACQMVVPRDETTVAVPARKDKKTKGSKQKKRVNFHEKPFADVLAEIEHSYSDPGKVKIMEGGKEAFLSKGDTAAEVSTGRSNNEDKESCDDIFMQYCRGAADKNSIREGESEDGKKEKTWTPPLSIEQDVGGQQVNTQIMEQVGAQAKHKEAGRSLVEWCGPQELAVRNNELSLPNSREAVSEESLVSHPFCPSNEGPLVTSASATLSFLSSQSCVSVVHRMTDLTVLDSLADLATPFQETGDEKSRTAAANLPYTSKPDSRALKGIHHSLRGALSQYQQGEQQWKGHSLLSTSRQTSAERSACSSRRLRKLEQANRQDSREERSRPLKRPNTDESQHTGRFAAKEQRWGDDIIQVILMGNKHYLRQRSLTSPRPLSPSMAAVPPLDETRYIAQQIELTHAIKEDVAHTCPSPELCLAAGVVRTVAVPEETVITPAYARDLSACDATRASARASDTGLDQKMPSSPSSKASPQSFPGTCSGPLFVVRSPDSLGATHRGTWSLSGEQPKMEMIAEAVCEIEMQDPQAVSEALGSKISKSVTGDVSSGDKIELDKSRVQISVIEGSTDHFVPSLTFELGSESRLTPTWPQWDAPARDLLAPVKLLSAAVGTPESFSKTIGLPSAEGLLMSDTSTPASSVDTAVPSSKDCSVVLEASASALPHARTGRPKIVRSSSHSAKIIDGPCFESIYNSILQRGSSPGLSLSIPTLGSRDSAGLFGVRERPERSASEYSTILSRHDDSTDSGAVEIVATNSRSVSLAPGFSDPQPSESCFHQALVQRTIDAAAVFVEDAKKSDDEQKKSTPPPSGQTPPNYNSGSGVSHSSNDLPQGDVVVNDIQDDN</sequence>
<dbReference type="Proteomes" id="UP001321473">
    <property type="component" value="Unassembled WGS sequence"/>
</dbReference>
<feature type="compositionally biased region" description="Polar residues" evidence="1">
    <location>
        <begin position="45"/>
        <end position="62"/>
    </location>
</feature>
<reference evidence="2 3" key="1">
    <citation type="journal article" date="2023" name="Arcadia Sci">
        <title>De novo assembly of a long-read Amblyomma americanum tick genome.</title>
        <authorList>
            <person name="Chou S."/>
            <person name="Poskanzer K.E."/>
            <person name="Rollins M."/>
            <person name="Thuy-Boun P.S."/>
        </authorList>
    </citation>
    <scope>NUCLEOTIDE SEQUENCE [LARGE SCALE GENOMIC DNA]</scope>
    <source>
        <strain evidence="2">F_SG_1</strain>
        <tissue evidence="2">Salivary glands</tissue>
    </source>
</reference>
<feature type="compositionally biased region" description="Basic and acidic residues" evidence="1">
    <location>
        <begin position="562"/>
        <end position="577"/>
    </location>
</feature>
<feature type="region of interest" description="Disordered" evidence="1">
    <location>
        <begin position="910"/>
        <end position="933"/>
    </location>
</feature>
<feature type="region of interest" description="Disordered" evidence="1">
    <location>
        <begin position="744"/>
        <end position="802"/>
    </location>
</feature>
<feature type="region of interest" description="Disordered" evidence="1">
    <location>
        <begin position="698"/>
        <end position="721"/>
    </location>
</feature>
<comment type="caution">
    <text evidence="2">The sequence shown here is derived from an EMBL/GenBank/DDBJ whole genome shotgun (WGS) entry which is preliminary data.</text>
</comment>
<evidence type="ECO:0000313" key="3">
    <source>
        <dbReference type="Proteomes" id="UP001321473"/>
    </source>
</evidence>
<gene>
    <name evidence="2" type="ORF">V5799_022695</name>
</gene>
<name>A0AAQ4FLC9_AMBAM</name>
<accession>A0AAQ4FLC9</accession>
<feature type="compositionally biased region" description="Polar residues" evidence="1">
    <location>
        <begin position="382"/>
        <end position="393"/>
    </location>
</feature>
<organism evidence="2 3">
    <name type="scientific">Amblyomma americanum</name>
    <name type="common">Lone star tick</name>
    <dbReference type="NCBI Taxonomy" id="6943"/>
    <lineage>
        <taxon>Eukaryota</taxon>
        <taxon>Metazoa</taxon>
        <taxon>Ecdysozoa</taxon>
        <taxon>Arthropoda</taxon>
        <taxon>Chelicerata</taxon>
        <taxon>Arachnida</taxon>
        <taxon>Acari</taxon>
        <taxon>Parasitiformes</taxon>
        <taxon>Ixodida</taxon>
        <taxon>Ixodoidea</taxon>
        <taxon>Ixodidae</taxon>
        <taxon>Amblyomminae</taxon>
        <taxon>Amblyomma</taxon>
    </lineage>
</organism>
<feature type="compositionally biased region" description="Polar residues" evidence="1">
    <location>
        <begin position="1266"/>
        <end position="1283"/>
    </location>
</feature>
<protein>
    <submittedName>
        <fullName evidence="2">Uncharacterized protein</fullName>
    </submittedName>
</protein>
<feature type="region of interest" description="Disordered" evidence="1">
    <location>
        <begin position="1177"/>
        <end position="1198"/>
    </location>
</feature>
<keyword evidence="3" id="KW-1185">Reference proteome</keyword>
<evidence type="ECO:0000313" key="2">
    <source>
        <dbReference type="EMBL" id="KAK8787531.1"/>
    </source>
</evidence>
<feature type="region of interest" description="Disordered" evidence="1">
    <location>
        <begin position="45"/>
        <end position="73"/>
    </location>
</feature>
<feature type="compositionally biased region" description="Low complexity" evidence="1">
    <location>
        <begin position="921"/>
        <end position="933"/>
    </location>
</feature>
<feature type="region of interest" description="Disordered" evidence="1">
    <location>
        <begin position="16"/>
        <end position="35"/>
    </location>
</feature>
<feature type="region of interest" description="Disordered" evidence="1">
    <location>
        <begin position="562"/>
        <end position="581"/>
    </location>
</feature>
<feature type="compositionally biased region" description="Polar residues" evidence="1">
    <location>
        <begin position="748"/>
        <end position="763"/>
    </location>
</feature>
<dbReference type="EMBL" id="JARKHS020001740">
    <property type="protein sequence ID" value="KAK8787531.1"/>
    <property type="molecule type" value="Genomic_DNA"/>
</dbReference>
<feature type="region of interest" description="Disordered" evidence="1">
    <location>
        <begin position="361"/>
        <end position="393"/>
    </location>
</feature>
<proteinExistence type="predicted"/>
<feature type="compositionally biased region" description="Basic and acidic residues" evidence="1">
    <location>
        <begin position="1246"/>
        <end position="1257"/>
    </location>
</feature>
<feature type="region of interest" description="Disordered" evidence="1">
    <location>
        <begin position="168"/>
        <end position="206"/>
    </location>
</feature>
<evidence type="ECO:0000256" key="1">
    <source>
        <dbReference type="SAM" id="MobiDB-lite"/>
    </source>
</evidence>